<dbReference type="RefSeq" id="WP_145226021.1">
    <property type="nucleotide sequence ID" value="NZ_CP036343.1"/>
</dbReference>
<dbReference type="KEGG" id="gax:Pan161_24540"/>
<evidence type="ECO:0000313" key="4">
    <source>
        <dbReference type="EMBL" id="QDT90800.1"/>
    </source>
</evidence>
<accession>A0A517VCT2</accession>
<evidence type="ECO:0000313" key="6">
    <source>
        <dbReference type="EMBL" id="QDT93919.1"/>
    </source>
</evidence>
<keyword evidence="8" id="KW-1185">Reference proteome</keyword>
<organism evidence="4 8">
    <name type="scientific">Gimesia algae</name>
    <dbReference type="NCBI Taxonomy" id="2527971"/>
    <lineage>
        <taxon>Bacteria</taxon>
        <taxon>Pseudomonadati</taxon>
        <taxon>Planctomycetota</taxon>
        <taxon>Planctomycetia</taxon>
        <taxon>Planctomycetales</taxon>
        <taxon>Planctomycetaceae</taxon>
        <taxon>Gimesia</taxon>
    </lineage>
</organism>
<dbReference type="InterPro" id="IPR025161">
    <property type="entry name" value="IS402-like_dom"/>
</dbReference>
<dbReference type="PANTHER" id="PTHR46637:SF1">
    <property type="entry name" value="BLL5188 PROTEIN"/>
    <property type="match status" value="1"/>
</dbReference>
<feature type="region of interest" description="Disordered" evidence="1">
    <location>
        <begin position="1"/>
        <end position="20"/>
    </location>
</feature>
<feature type="compositionally biased region" description="Basic and acidic residues" evidence="1">
    <location>
        <begin position="1"/>
        <end position="11"/>
    </location>
</feature>
<dbReference type="EMBL" id="CP036343">
    <property type="protein sequence ID" value="QDT90800.1"/>
    <property type="molecule type" value="Genomic_DNA"/>
</dbReference>
<gene>
    <name evidence="3" type="ORF">Pan161_18790</name>
    <name evidence="4" type="ORF">Pan161_24540</name>
    <name evidence="5" type="ORF">Pan161_29700</name>
    <name evidence="6" type="ORF">Pan161_56060</name>
    <name evidence="7" type="ORF">Pan161_60160</name>
</gene>
<evidence type="ECO:0000313" key="3">
    <source>
        <dbReference type="EMBL" id="QDT90229.1"/>
    </source>
</evidence>
<evidence type="ECO:0000256" key="1">
    <source>
        <dbReference type="SAM" id="MobiDB-lite"/>
    </source>
</evidence>
<dbReference type="EMBL" id="CP036343">
    <property type="protein sequence ID" value="QDT91313.1"/>
    <property type="molecule type" value="Genomic_DNA"/>
</dbReference>
<name>A0A517VCT2_9PLAN</name>
<dbReference type="InterPro" id="IPR052909">
    <property type="entry name" value="Transposase_6_like"/>
</dbReference>
<dbReference type="Proteomes" id="UP000316855">
    <property type="component" value="Chromosome"/>
</dbReference>
<dbReference type="Pfam" id="PF13340">
    <property type="entry name" value="DUF4096"/>
    <property type="match status" value="1"/>
</dbReference>
<dbReference type="AlphaFoldDB" id="A0A517VCT2"/>
<dbReference type="EMBL" id="CP036343">
    <property type="protein sequence ID" value="QDT94320.1"/>
    <property type="molecule type" value="Genomic_DNA"/>
</dbReference>
<dbReference type="KEGG" id="gax:Pan161_18790"/>
<evidence type="ECO:0000313" key="5">
    <source>
        <dbReference type="EMBL" id="QDT91313.1"/>
    </source>
</evidence>
<dbReference type="KEGG" id="gax:Pan161_56060"/>
<reference evidence="4 8" key="1">
    <citation type="submission" date="2019-02" db="EMBL/GenBank/DDBJ databases">
        <title>Deep-cultivation of Planctomycetes and their phenomic and genomic characterization uncovers novel biology.</title>
        <authorList>
            <person name="Wiegand S."/>
            <person name="Jogler M."/>
            <person name="Boedeker C."/>
            <person name="Pinto D."/>
            <person name="Vollmers J."/>
            <person name="Rivas-Marin E."/>
            <person name="Kohn T."/>
            <person name="Peeters S.H."/>
            <person name="Heuer A."/>
            <person name="Rast P."/>
            <person name="Oberbeckmann S."/>
            <person name="Bunk B."/>
            <person name="Jeske O."/>
            <person name="Meyerdierks A."/>
            <person name="Storesund J.E."/>
            <person name="Kallscheuer N."/>
            <person name="Luecker S."/>
            <person name="Lage O.M."/>
            <person name="Pohl T."/>
            <person name="Merkel B.J."/>
            <person name="Hornburger P."/>
            <person name="Mueller R.-W."/>
            <person name="Bruemmer F."/>
            <person name="Labrenz M."/>
            <person name="Spormann A.M."/>
            <person name="Op den Camp H."/>
            <person name="Overmann J."/>
            <person name="Amann R."/>
            <person name="Jetten M.S.M."/>
            <person name="Mascher T."/>
            <person name="Medema M.H."/>
            <person name="Devos D.P."/>
            <person name="Kaster A.-K."/>
            <person name="Ovreas L."/>
            <person name="Rohde M."/>
            <person name="Galperin M.Y."/>
            <person name="Jogler C."/>
        </authorList>
    </citation>
    <scope>NUCLEOTIDE SEQUENCE [LARGE SCALE GENOMIC DNA]</scope>
    <source>
        <strain evidence="4 8">Pan161</strain>
    </source>
</reference>
<dbReference type="OrthoDB" id="215598at2"/>
<feature type="domain" description="Insertion element IS402-like" evidence="2">
    <location>
        <begin position="25"/>
        <end position="98"/>
    </location>
</feature>
<dbReference type="KEGG" id="gax:Pan161_29700"/>
<protein>
    <recommendedName>
        <fullName evidence="2">Insertion element IS402-like domain-containing protein</fullName>
    </recommendedName>
</protein>
<dbReference type="KEGG" id="gax:Pan161_60160"/>
<proteinExistence type="predicted"/>
<evidence type="ECO:0000313" key="7">
    <source>
        <dbReference type="EMBL" id="QDT94320.1"/>
    </source>
</evidence>
<dbReference type="EMBL" id="CP036343">
    <property type="protein sequence ID" value="QDT90229.1"/>
    <property type="molecule type" value="Genomic_DNA"/>
</dbReference>
<sequence length="145" mass="16618">MPTRSRTELSRLVDTGSRTDPTVELTDKQWSLIEDLFPWEPPAPQGGRPKAKPRACFNGIMWILRTGARWKDLPERYPPKSTCHDRLKEWSESGLFDQALERLLRALEESEILDLTETFADGTFASAKKGVNRLDRHAVAKELRL</sequence>
<evidence type="ECO:0000313" key="8">
    <source>
        <dbReference type="Proteomes" id="UP000316855"/>
    </source>
</evidence>
<evidence type="ECO:0000259" key="2">
    <source>
        <dbReference type="Pfam" id="PF13340"/>
    </source>
</evidence>
<dbReference type="EMBL" id="CP036343">
    <property type="protein sequence ID" value="QDT93919.1"/>
    <property type="molecule type" value="Genomic_DNA"/>
</dbReference>
<dbReference type="PANTHER" id="PTHR46637">
    <property type="entry name" value="TIS1421-TRANSPOSASE PROTEIN A"/>
    <property type="match status" value="1"/>
</dbReference>